<dbReference type="OrthoDB" id="6315326at2"/>
<keyword evidence="2" id="KW-1185">Reference proteome</keyword>
<organism evidence="1 2">
    <name type="scientific">Rheinheimera nanhaiensis E407-8</name>
    <dbReference type="NCBI Taxonomy" id="562729"/>
    <lineage>
        <taxon>Bacteria</taxon>
        <taxon>Pseudomonadati</taxon>
        <taxon>Pseudomonadota</taxon>
        <taxon>Gammaproteobacteria</taxon>
        <taxon>Chromatiales</taxon>
        <taxon>Chromatiaceae</taxon>
        <taxon>Rheinheimera</taxon>
    </lineage>
</organism>
<dbReference type="EMBL" id="BAFK01000016">
    <property type="protein sequence ID" value="GAB59701.1"/>
    <property type="molecule type" value="Genomic_DNA"/>
</dbReference>
<dbReference type="AlphaFoldDB" id="I1E073"/>
<protein>
    <submittedName>
        <fullName evidence="1">Uncharacterized protein</fullName>
    </submittedName>
</protein>
<dbReference type="RefSeq" id="WP_008222528.1">
    <property type="nucleotide sequence ID" value="NZ_BAFK01000016.1"/>
</dbReference>
<accession>I1E073</accession>
<dbReference type="Proteomes" id="UP000004374">
    <property type="component" value="Unassembled WGS sequence"/>
</dbReference>
<reference evidence="1 2" key="1">
    <citation type="journal article" date="2012" name="J. Bacteriol.">
        <title>Genome Sequence of the Protease-Producing Bacterium Rheinheimera nanhaiensis E407-8T, Isolated from Deep-Sea Sediment of the South China Sea.</title>
        <authorList>
            <person name="Zhang X.-Y."/>
            <person name="Zhang Y.-J."/>
            <person name="Qin Q.-L."/>
            <person name="Xie B.-B."/>
            <person name="Chen X.-L."/>
            <person name="Zhou B.-C."/>
            <person name="Zhang Y.-Z."/>
        </authorList>
    </citation>
    <scope>NUCLEOTIDE SEQUENCE [LARGE SCALE GENOMIC DNA]</scope>
    <source>
        <strain evidence="1 2">E407-8</strain>
    </source>
</reference>
<proteinExistence type="predicted"/>
<name>I1E073_9GAMM</name>
<sequence length="120" mass="14040">MKKFFWLVVIILLLITFSDHDLIRPYKEQLFELVLDKAAIAADDNEAALRRTRKQLLELSAQWGEGQRAQLEKASSSLESLQRFRRDYCVNKDFNPILFGEPLRQSCSIIENNYHNLTKP</sequence>
<comment type="caution">
    <text evidence="1">The sequence shown here is derived from an EMBL/GenBank/DDBJ whole genome shotgun (WGS) entry which is preliminary data.</text>
</comment>
<evidence type="ECO:0000313" key="1">
    <source>
        <dbReference type="EMBL" id="GAB59701.1"/>
    </source>
</evidence>
<dbReference type="STRING" id="562729.RNAN_2707"/>
<evidence type="ECO:0000313" key="2">
    <source>
        <dbReference type="Proteomes" id="UP000004374"/>
    </source>
</evidence>
<gene>
    <name evidence="1" type="ORF">RNAN_2707</name>
</gene>